<keyword evidence="3 4" id="KW-0443">Lipid metabolism</keyword>
<evidence type="ECO:0000256" key="2">
    <source>
        <dbReference type="ARBA" id="ARBA00022516"/>
    </source>
</evidence>
<evidence type="ECO:0000256" key="4">
    <source>
        <dbReference type="RuleBase" id="RU363097"/>
    </source>
</evidence>
<dbReference type="Gene3D" id="3.40.50.720">
    <property type="entry name" value="NAD(P)-binding Rossmann-like Domain"/>
    <property type="match status" value="1"/>
</dbReference>
<dbReference type="Pfam" id="PF03015">
    <property type="entry name" value="Sterile"/>
    <property type="match status" value="1"/>
</dbReference>
<proteinExistence type="inferred from homology"/>
<dbReference type="EMBL" id="BTGU01000091">
    <property type="protein sequence ID" value="GMN59771.1"/>
    <property type="molecule type" value="Genomic_DNA"/>
</dbReference>
<comment type="catalytic activity">
    <reaction evidence="4">
        <text>a long-chain fatty acyl-CoA + 2 NADPH + 2 H(+) = a long-chain primary fatty alcohol + 2 NADP(+) + CoA</text>
        <dbReference type="Rhea" id="RHEA:52716"/>
        <dbReference type="ChEBI" id="CHEBI:15378"/>
        <dbReference type="ChEBI" id="CHEBI:57287"/>
        <dbReference type="ChEBI" id="CHEBI:57783"/>
        <dbReference type="ChEBI" id="CHEBI:58349"/>
        <dbReference type="ChEBI" id="CHEBI:77396"/>
        <dbReference type="ChEBI" id="CHEBI:83139"/>
        <dbReference type="EC" id="1.2.1.84"/>
    </reaction>
</comment>
<evidence type="ECO:0000256" key="3">
    <source>
        <dbReference type="ARBA" id="ARBA00023098"/>
    </source>
</evidence>
<evidence type="ECO:0000313" key="7">
    <source>
        <dbReference type="EMBL" id="GMN59771.1"/>
    </source>
</evidence>
<dbReference type="Proteomes" id="UP001187192">
    <property type="component" value="Unassembled WGS sequence"/>
</dbReference>
<dbReference type="GO" id="GO:0010345">
    <property type="term" value="P:suberin biosynthetic process"/>
    <property type="evidence" value="ECO:0007669"/>
    <property type="project" value="TreeGrafter"/>
</dbReference>
<organism evidence="7 8">
    <name type="scientific">Ficus carica</name>
    <name type="common">Common fig</name>
    <dbReference type="NCBI Taxonomy" id="3494"/>
    <lineage>
        <taxon>Eukaryota</taxon>
        <taxon>Viridiplantae</taxon>
        <taxon>Streptophyta</taxon>
        <taxon>Embryophyta</taxon>
        <taxon>Tracheophyta</taxon>
        <taxon>Spermatophyta</taxon>
        <taxon>Magnoliopsida</taxon>
        <taxon>eudicotyledons</taxon>
        <taxon>Gunneridae</taxon>
        <taxon>Pentapetalae</taxon>
        <taxon>rosids</taxon>
        <taxon>fabids</taxon>
        <taxon>Rosales</taxon>
        <taxon>Moraceae</taxon>
        <taxon>Ficeae</taxon>
        <taxon>Ficus</taxon>
    </lineage>
</organism>
<keyword evidence="2 4" id="KW-0444">Lipid biosynthesis</keyword>
<dbReference type="AlphaFoldDB" id="A0AA88DQS2"/>
<dbReference type="PANTHER" id="PTHR11011:SF84">
    <property type="entry name" value="ACYL-COA REDUCTASE-LIKE PROTEIN, PUTATIVE-RELATED"/>
    <property type="match status" value="1"/>
</dbReference>
<evidence type="ECO:0000259" key="6">
    <source>
        <dbReference type="Pfam" id="PF07993"/>
    </source>
</evidence>
<comment type="function">
    <text evidence="4">Catalyzes the reduction of fatty acyl-CoA to fatty alcohols.</text>
</comment>
<feature type="domain" description="Thioester reductase (TE)" evidence="6">
    <location>
        <begin position="6"/>
        <end position="114"/>
    </location>
</feature>
<dbReference type="GO" id="GO:0080019">
    <property type="term" value="F:alcohol-forming very long-chain fatty acyl-CoA reductase activity"/>
    <property type="evidence" value="ECO:0007669"/>
    <property type="project" value="InterPro"/>
</dbReference>
<dbReference type="InterPro" id="IPR026055">
    <property type="entry name" value="FAR"/>
</dbReference>
<accession>A0AA88DQS2</accession>
<feature type="domain" description="Fatty acyl-CoA reductase C-terminal" evidence="5">
    <location>
        <begin position="193"/>
        <end position="291"/>
    </location>
</feature>
<sequence>MYMFQAYVCGERKGLIEEKAFYIGETLKKTNSKLDYKVEGKLVVQKLNELRAKETSKEAIIATMKDFGMKRAKKFGWPNTYVFTKAMGEMCLQQSCDQVDNLSIAIIPADMVVSAIIMAIVAHAHANQASGTIYHVGSSLRNPLDIAQLHKVVTEHFIENPLMNKNGNPIRVTKVTFLNTMARFRMYMTIRAILPLKILQLVNIACFHCFQDMYNANKRKVNQVMRLVELYKPYLLFKGVFDDKNSETLRQRAKEIYNMEMMQAFDFDPASIDWEDYIITEISGLKKYVIK</sequence>
<dbReference type="InterPro" id="IPR013120">
    <property type="entry name" value="FAR_NAD-bd"/>
</dbReference>
<comment type="caution">
    <text evidence="7">The sequence shown here is derived from an EMBL/GenBank/DDBJ whole genome shotgun (WGS) entry which is preliminary data.</text>
</comment>
<dbReference type="InterPro" id="IPR033640">
    <property type="entry name" value="FAR_C"/>
</dbReference>
<evidence type="ECO:0000313" key="8">
    <source>
        <dbReference type="Proteomes" id="UP001187192"/>
    </source>
</evidence>
<keyword evidence="4" id="KW-0521">NADP</keyword>
<protein>
    <recommendedName>
        <fullName evidence="4">Fatty acyl-CoA reductase</fullName>
        <ecNumber evidence="4">1.2.1.84</ecNumber>
    </recommendedName>
</protein>
<reference evidence="7" key="1">
    <citation type="submission" date="2023-07" db="EMBL/GenBank/DDBJ databases">
        <title>draft genome sequence of fig (Ficus carica).</title>
        <authorList>
            <person name="Takahashi T."/>
            <person name="Nishimura K."/>
        </authorList>
    </citation>
    <scope>NUCLEOTIDE SEQUENCE</scope>
</reference>
<dbReference type="CDD" id="cd09071">
    <property type="entry name" value="FAR_C"/>
    <property type="match status" value="1"/>
</dbReference>
<keyword evidence="8" id="KW-1185">Reference proteome</keyword>
<dbReference type="GO" id="GO:0035336">
    <property type="term" value="P:long-chain fatty-acyl-CoA metabolic process"/>
    <property type="evidence" value="ECO:0007669"/>
    <property type="project" value="TreeGrafter"/>
</dbReference>
<dbReference type="Pfam" id="PF07993">
    <property type="entry name" value="NAD_binding_4"/>
    <property type="match status" value="1"/>
</dbReference>
<name>A0AA88DQS2_FICCA</name>
<dbReference type="EC" id="1.2.1.84" evidence="4"/>
<gene>
    <name evidence="7" type="ORF">TIFTF001_028861</name>
</gene>
<comment type="similarity">
    <text evidence="1 4">Belongs to the fatty acyl-CoA reductase family.</text>
</comment>
<evidence type="ECO:0000256" key="1">
    <source>
        <dbReference type="ARBA" id="ARBA00005928"/>
    </source>
</evidence>
<dbReference type="GO" id="GO:0102965">
    <property type="term" value="F:alcohol-forming long-chain fatty acyl-CoA reductase activity"/>
    <property type="evidence" value="ECO:0007669"/>
    <property type="project" value="UniProtKB-EC"/>
</dbReference>
<dbReference type="PANTHER" id="PTHR11011">
    <property type="entry name" value="MALE STERILITY PROTEIN 2-RELATED"/>
    <property type="match status" value="1"/>
</dbReference>
<evidence type="ECO:0000259" key="5">
    <source>
        <dbReference type="Pfam" id="PF03015"/>
    </source>
</evidence>
<keyword evidence="4" id="KW-0560">Oxidoreductase</keyword>